<proteinExistence type="predicted"/>
<sequence>MQSYGLARLDMLPLCHSLAYNTTATSLDLSQNRLLENVLPNIQAMMNDNSFIGSIDLSRNNLTGPGLKSLQVMLSNNYTLTSLNLSHCRLLDSDAPALAAVIEISLNLRSLSLAHNELSECGKLLGGVLADSEGLEALDLSWNTFRSKSAKELLLGLRKNTRLRRLELAWNSLGPDTAVALRDLLKKNSAIIELDVSHNRLSDNNMKPIGLGLTKNQTLEKLWIGHNPVTPVGALALIRALPKASVNLVDLSEIEVSSDFVKLKDKLNPEAITVIHGTVNKDMVLIVPTPKKKRG</sequence>
<comment type="caution">
    <text evidence="1">The sequence shown here is derived from an EMBL/GenBank/DDBJ whole genome shotgun (WGS) entry which is preliminary data.</text>
</comment>
<keyword evidence="2" id="KW-1185">Reference proteome</keyword>
<dbReference type="InterPro" id="IPR032675">
    <property type="entry name" value="LRR_dom_sf"/>
</dbReference>
<gene>
    <name evidence="1" type="primary">Lrrc74a</name>
    <name evidence="1" type="ORF">FJT64_020116</name>
</gene>
<dbReference type="OrthoDB" id="8436363at2759"/>
<protein>
    <submittedName>
        <fullName evidence="1">Leucine-rich repeat-containing protein 74A</fullName>
    </submittedName>
</protein>
<evidence type="ECO:0000313" key="2">
    <source>
        <dbReference type="Proteomes" id="UP000440578"/>
    </source>
</evidence>
<dbReference type="InterPro" id="IPR001611">
    <property type="entry name" value="Leu-rich_rpt"/>
</dbReference>
<evidence type="ECO:0000313" key="1">
    <source>
        <dbReference type="EMBL" id="KAF0308703.1"/>
    </source>
</evidence>
<organism evidence="1 2">
    <name type="scientific">Amphibalanus amphitrite</name>
    <name type="common">Striped barnacle</name>
    <name type="synonym">Balanus amphitrite</name>
    <dbReference type="NCBI Taxonomy" id="1232801"/>
    <lineage>
        <taxon>Eukaryota</taxon>
        <taxon>Metazoa</taxon>
        <taxon>Ecdysozoa</taxon>
        <taxon>Arthropoda</taxon>
        <taxon>Crustacea</taxon>
        <taxon>Multicrustacea</taxon>
        <taxon>Cirripedia</taxon>
        <taxon>Thoracica</taxon>
        <taxon>Thoracicalcarea</taxon>
        <taxon>Balanomorpha</taxon>
        <taxon>Balanoidea</taxon>
        <taxon>Balanidae</taxon>
        <taxon>Amphibalaninae</taxon>
        <taxon>Amphibalanus</taxon>
    </lineage>
</organism>
<dbReference type="InterPro" id="IPR052394">
    <property type="entry name" value="LRR-containing"/>
</dbReference>
<dbReference type="Pfam" id="PF13516">
    <property type="entry name" value="LRR_6"/>
    <property type="match status" value="3"/>
</dbReference>
<accession>A0A6A4WRM9</accession>
<dbReference type="PANTHER" id="PTHR24114">
    <property type="entry name" value="LEUCINE RICH REPEAT FAMILY PROTEIN"/>
    <property type="match status" value="1"/>
</dbReference>
<dbReference type="AlphaFoldDB" id="A0A6A4WRM9"/>
<dbReference type="SMART" id="SM00368">
    <property type="entry name" value="LRR_RI"/>
    <property type="match status" value="7"/>
</dbReference>
<dbReference type="Gene3D" id="3.80.10.10">
    <property type="entry name" value="Ribonuclease Inhibitor"/>
    <property type="match status" value="1"/>
</dbReference>
<dbReference type="PANTHER" id="PTHR24114:SF50">
    <property type="entry name" value="RNI-LIKE PROTEIN"/>
    <property type="match status" value="1"/>
</dbReference>
<name>A0A6A4WRM9_AMPAM</name>
<dbReference type="Proteomes" id="UP000440578">
    <property type="component" value="Unassembled WGS sequence"/>
</dbReference>
<dbReference type="SUPFAM" id="SSF52047">
    <property type="entry name" value="RNI-like"/>
    <property type="match status" value="1"/>
</dbReference>
<reference evidence="1 2" key="1">
    <citation type="submission" date="2019-07" db="EMBL/GenBank/DDBJ databases">
        <title>Draft genome assembly of a fouling barnacle, Amphibalanus amphitrite (Darwin, 1854): The first reference genome for Thecostraca.</title>
        <authorList>
            <person name="Kim W."/>
        </authorList>
    </citation>
    <scope>NUCLEOTIDE SEQUENCE [LARGE SCALE GENOMIC DNA]</scope>
    <source>
        <strain evidence="1">SNU_AA5</strain>
        <tissue evidence="1">Soma without cirri and trophi</tissue>
    </source>
</reference>
<dbReference type="EMBL" id="VIIS01000473">
    <property type="protein sequence ID" value="KAF0308703.1"/>
    <property type="molecule type" value="Genomic_DNA"/>
</dbReference>